<dbReference type="AlphaFoldDB" id="A0A409X6U5"/>
<proteinExistence type="predicted"/>
<dbReference type="OrthoDB" id="2527272at2759"/>
<feature type="compositionally biased region" description="Acidic residues" evidence="1">
    <location>
        <begin position="176"/>
        <end position="185"/>
    </location>
</feature>
<dbReference type="Proteomes" id="UP000283269">
    <property type="component" value="Unassembled WGS sequence"/>
</dbReference>
<gene>
    <name evidence="2" type="ORF">CVT25_008459</name>
</gene>
<reference evidence="2 3" key="1">
    <citation type="journal article" date="2018" name="Evol. Lett.">
        <title>Horizontal gene cluster transfer increased hallucinogenic mushroom diversity.</title>
        <authorList>
            <person name="Reynolds H.T."/>
            <person name="Vijayakumar V."/>
            <person name="Gluck-Thaler E."/>
            <person name="Korotkin H.B."/>
            <person name="Matheny P.B."/>
            <person name="Slot J.C."/>
        </authorList>
    </citation>
    <scope>NUCLEOTIDE SEQUENCE [LARGE SCALE GENOMIC DNA]</scope>
    <source>
        <strain evidence="2 3">2631</strain>
    </source>
</reference>
<keyword evidence="3" id="KW-1185">Reference proteome</keyword>
<sequence>MLDVHHIEHLFPNKDERPAYICIDKACQVFKTAVTLKFWNEWKQTTRFIVDSYHYTNHKATDECNLAPKDVSAPNLVGEKVDENENLIQYREFNTQVYEQLNAWLGGYESILKQMTSKNFNWFIHSMLVYHVKHVLGRLSSSQNEDSIDDESSEEEKSSASSNSSQSSSQTTQSDENSDSTDSSDDEMHVSD</sequence>
<organism evidence="2 3">
    <name type="scientific">Psilocybe cyanescens</name>
    <dbReference type="NCBI Taxonomy" id="93625"/>
    <lineage>
        <taxon>Eukaryota</taxon>
        <taxon>Fungi</taxon>
        <taxon>Dikarya</taxon>
        <taxon>Basidiomycota</taxon>
        <taxon>Agaricomycotina</taxon>
        <taxon>Agaricomycetes</taxon>
        <taxon>Agaricomycetidae</taxon>
        <taxon>Agaricales</taxon>
        <taxon>Agaricineae</taxon>
        <taxon>Strophariaceae</taxon>
        <taxon>Psilocybe</taxon>
    </lineage>
</organism>
<feature type="compositionally biased region" description="Low complexity" evidence="1">
    <location>
        <begin position="159"/>
        <end position="175"/>
    </location>
</feature>
<dbReference type="EMBL" id="NHYD01002488">
    <property type="protein sequence ID" value="PPQ86460.1"/>
    <property type="molecule type" value="Genomic_DNA"/>
</dbReference>
<accession>A0A409X6U5</accession>
<comment type="caution">
    <text evidence="2">The sequence shown here is derived from an EMBL/GenBank/DDBJ whole genome shotgun (WGS) entry which is preliminary data.</text>
</comment>
<protein>
    <submittedName>
        <fullName evidence="2">Uncharacterized protein</fullName>
    </submittedName>
</protein>
<dbReference type="STRING" id="93625.A0A409X6U5"/>
<evidence type="ECO:0000256" key="1">
    <source>
        <dbReference type="SAM" id="MobiDB-lite"/>
    </source>
</evidence>
<dbReference type="InParanoid" id="A0A409X6U5"/>
<evidence type="ECO:0000313" key="3">
    <source>
        <dbReference type="Proteomes" id="UP000283269"/>
    </source>
</evidence>
<feature type="region of interest" description="Disordered" evidence="1">
    <location>
        <begin position="141"/>
        <end position="192"/>
    </location>
</feature>
<evidence type="ECO:0000313" key="2">
    <source>
        <dbReference type="EMBL" id="PPQ86460.1"/>
    </source>
</evidence>
<name>A0A409X6U5_PSICY</name>